<dbReference type="KEGG" id="acan:ACA1_391200"/>
<evidence type="ECO:0000313" key="4">
    <source>
        <dbReference type="EMBL" id="ELR14762.1"/>
    </source>
</evidence>
<dbReference type="OrthoDB" id="440160at2759"/>
<dbReference type="EC" id="3.5.1.89" evidence="2"/>
<proteinExistence type="inferred from homology"/>
<dbReference type="EMBL" id="KB008044">
    <property type="protein sequence ID" value="ELR14762.1"/>
    <property type="molecule type" value="Genomic_DNA"/>
</dbReference>
<dbReference type="GO" id="GO:0000225">
    <property type="term" value="F:N-acetylglucosaminylphosphatidylinositol deacetylase activity"/>
    <property type="evidence" value="ECO:0007669"/>
    <property type="project" value="UniProtKB-EC"/>
</dbReference>
<dbReference type="Pfam" id="PF02585">
    <property type="entry name" value="PIG-L"/>
    <property type="match status" value="1"/>
</dbReference>
<dbReference type="AlphaFoldDB" id="L8GPC9"/>
<feature type="chain" id="PRO_5003989939" description="N-acetylglucosaminylphosphatidylinositol deacetylase" evidence="3">
    <location>
        <begin position="20"/>
        <end position="280"/>
    </location>
</feature>
<evidence type="ECO:0000313" key="5">
    <source>
        <dbReference type="Proteomes" id="UP000011083"/>
    </source>
</evidence>
<gene>
    <name evidence="4" type="ORF">ACA1_391200</name>
</gene>
<dbReference type="InterPro" id="IPR024078">
    <property type="entry name" value="LmbE-like_dom_sf"/>
</dbReference>
<protein>
    <recommendedName>
        <fullName evidence="2">N-acetylglucosaminylphosphatidylinositol deacetylase</fullName>
        <ecNumber evidence="2">3.5.1.89</ecNumber>
    </recommendedName>
</protein>
<dbReference type="STRING" id="1257118.L8GPC9"/>
<reference evidence="4 5" key="1">
    <citation type="journal article" date="2013" name="Genome Biol.">
        <title>Genome of Acanthamoeba castellanii highlights extensive lateral gene transfer and early evolution of tyrosine kinase signaling.</title>
        <authorList>
            <person name="Clarke M."/>
            <person name="Lohan A.J."/>
            <person name="Liu B."/>
            <person name="Lagkouvardos I."/>
            <person name="Roy S."/>
            <person name="Zafar N."/>
            <person name="Bertelli C."/>
            <person name="Schilde C."/>
            <person name="Kianianmomeni A."/>
            <person name="Burglin T.R."/>
            <person name="Frech C."/>
            <person name="Turcotte B."/>
            <person name="Kopec K.O."/>
            <person name="Synnott J.M."/>
            <person name="Choo C."/>
            <person name="Paponov I."/>
            <person name="Finkler A."/>
            <person name="Soon Heng Tan C."/>
            <person name="Hutchins A.P."/>
            <person name="Weinmeier T."/>
            <person name="Rattei T."/>
            <person name="Chu J.S."/>
            <person name="Gimenez G."/>
            <person name="Irimia M."/>
            <person name="Rigden D.J."/>
            <person name="Fitzpatrick D.A."/>
            <person name="Lorenzo-Morales J."/>
            <person name="Bateman A."/>
            <person name="Chiu C.H."/>
            <person name="Tang P."/>
            <person name="Hegemann P."/>
            <person name="Fromm H."/>
            <person name="Raoult D."/>
            <person name="Greub G."/>
            <person name="Miranda-Saavedra D."/>
            <person name="Chen N."/>
            <person name="Nash P."/>
            <person name="Ginger M.L."/>
            <person name="Horn M."/>
            <person name="Schaap P."/>
            <person name="Caler L."/>
            <person name="Loftus B."/>
        </authorList>
    </citation>
    <scope>NUCLEOTIDE SEQUENCE [LARGE SCALE GENOMIC DNA]</scope>
    <source>
        <strain evidence="4 5">Neff</strain>
    </source>
</reference>
<dbReference type="Gene3D" id="3.40.50.10320">
    <property type="entry name" value="LmbE-like"/>
    <property type="match status" value="1"/>
</dbReference>
<dbReference type="RefSeq" id="XP_004336775.1">
    <property type="nucleotide sequence ID" value="XM_004336727.1"/>
</dbReference>
<dbReference type="SUPFAM" id="SSF102588">
    <property type="entry name" value="LmbE-like"/>
    <property type="match status" value="1"/>
</dbReference>
<comment type="similarity">
    <text evidence="1">Belongs to the PIGL family.</text>
</comment>
<accession>L8GPC9</accession>
<keyword evidence="3" id="KW-0732">Signal</keyword>
<feature type="signal peptide" evidence="3">
    <location>
        <begin position="1"/>
        <end position="19"/>
    </location>
</feature>
<keyword evidence="5" id="KW-1185">Reference proteome</keyword>
<organism evidence="4 5">
    <name type="scientific">Acanthamoeba castellanii (strain ATCC 30010 / Neff)</name>
    <dbReference type="NCBI Taxonomy" id="1257118"/>
    <lineage>
        <taxon>Eukaryota</taxon>
        <taxon>Amoebozoa</taxon>
        <taxon>Discosea</taxon>
        <taxon>Longamoebia</taxon>
        <taxon>Centramoebida</taxon>
        <taxon>Acanthamoebidae</taxon>
        <taxon>Acanthamoeba</taxon>
    </lineage>
</organism>
<name>L8GPC9_ACACF</name>
<evidence type="ECO:0000256" key="3">
    <source>
        <dbReference type="SAM" id="SignalP"/>
    </source>
</evidence>
<sequence>MSPAAQLRLFALLASLSQASLESGMPPSASSSSLKSGAAVPLDLRKWVGKRVLLISAHPDDIEAAVGGTIALLTAQGTEVFYTIATNGDKGCANPLCAGWSSEQIAATRRQEAFNAARVLGVPEKNVLLLDYEDSQLTSYPFAQVKASMIAAIRRFQPQIVMSWWPYPRFEMKPSQGWADLGYHPDHQTHFEAGLSLLMPEIGPSPAQVEEYYMWDFITPSHYIDISSVLDVKIKSWLEHKTQYPNSTAVSTMLTGLGQRVAANTGATNVRFAEGLQIFS</sequence>
<dbReference type="GeneID" id="14915345"/>
<dbReference type="InterPro" id="IPR003737">
    <property type="entry name" value="GlcNAc_PI_deacetylase-related"/>
</dbReference>
<dbReference type="VEuPathDB" id="AmoebaDB:ACA1_391200"/>
<dbReference type="PANTHER" id="PTHR12993">
    <property type="entry name" value="N-ACETYLGLUCOSAMINYL-PHOSPHATIDYLINOSITOL DE-N-ACETYLASE-RELATED"/>
    <property type="match status" value="1"/>
</dbReference>
<dbReference type="Proteomes" id="UP000011083">
    <property type="component" value="Unassembled WGS sequence"/>
</dbReference>
<evidence type="ECO:0000256" key="2">
    <source>
        <dbReference type="ARBA" id="ARBA00012176"/>
    </source>
</evidence>
<evidence type="ECO:0000256" key="1">
    <source>
        <dbReference type="ARBA" id="ARBA00006066"/>
    </source>
</evidence>
<dbReference type="PANTHER" id="PTHR12993:SF11">
    <property type="entry name" value="N-ACETYLGLUCOSAMINYL-PHOSPHATIDYLINOSITOL DE-N-ACETYLASE"/>
    <property type="match status" value="1"/>
</dbReference>